<dbReference type="GO" id="GO:0016791">
    <property type="term" value="F:phosphatase activity"/>
    <property type="evidence" value="ECO:0007669"/>
    <property type="project" value="UniProtKB-ARBA"/>
</dbReference>
<dbReference type="InterPro" id="IPR029033">
    <property type="entry name" value="His_PPase_superfam"/>
</dbReference>
<reference evidence="2" key="1">
    <citation type="submission" date="2022-11" db="EMBL/GenBank/DDBJ databases">
        <authorList>
            <person name="Kikuchi T."/>
        </authorList>
    </citation>
    <scope>NUCLEOTIDE SEQUENCE</scope>
    <source>
        <strain evidence="2">PS1010</strain>
    </source>
</reference>
<protein>
    <submittedName>
        <fullName evidence="2">Uncharacterized protein</fullName>
    </submittedName>
</protein>
<evidence type="ECO:0000313" key="3">
    <source>
        <dbReference type="Proteomes" id="UP001152747"/>
    </source>
</evidence>
<dbReference type="Proteomes" id="UP001152747">
    <property type="component" value="Unassembled WGS sequence"/>
</dbReference>
<feature type="chain" id="PRO_5040462440" evidence="1">
    <location>
        <begin position="19"/>
        <end position="282"/>
    </location>
</feature>
<keyword evidence="1" id="KW-0732">Signal</keyword>
<evidence type="ECO:0000313" key="2">
    <source>
        <dbReference type="EMBL" id="CAI5443377.1"/>
    </source>
</evidence>
<dbReference type="SUPFAM" id="SSF53254">
    <property type="entry name" value="Phosphoglycerate mutase-like"/>
    <property type="match status" value="1"/>
</dbReference>
<comment type="caution">
    <text evidence="2">The sequence shown here is derived from an EMBL/GenBank/DDBJ whole genome shotgun (WGS) entry which is preliminary data.</text>
</comment>
<organism evidence="2 3">
    <name type="scientific">Caenorhabditis angaria</name>
    <dbReference type="NCBI Taxonomy" id="860376"/>
    <lineage>
        <taxon>Eukaryota</taxon>
        <taxon>Metazoa</taxon>
        <taxon>Ecdysozoa</taxon>
        <taxon>Nematoda</taxon>
        <taxon>Chromadorea</taxon>
        <taxon>Rhabditida</taxon>
        <taxon>Rhabditina</taxon>
        <taxon>Rhabditomorpha</taxon>
        <taxon>Rhabditoidea</taxon>
        <taxon>Rhabditidae</taxon>
        <taxon>Peloderinae</taxon>
        <taxon>Caenorhabditis</taxon>
    </lineage>
</organism>
<dbReference type="CDD" id="cd07040">
    <property type="entry name" value="HP"/>
    <property type="match status" value="1"/>
</dbReference>
<sequence length="282" mass="32898">MRIFWILAIFLGWFLVFGAQELVFAQVFYRHGETAFTENGEKLTPEGQIYTQKLGDFLQNRYSDFLANITFPEQYFQMLWTYENSQKCLESAKIVASRVLPNLPVALTSNPKILEIFNPKFNKCPIEQKWFEEICPGAEFKRIFENHDSYYSAISMCLSISKPETFRKIRFQDMESWLKRQLRNNSGHPHFEWISSDFYSMNQKMNGVQKGFEEGELMKIRYGKILGFLAENLKKCLGAEELDEISGDFGGRLDFDGPSGSVSNLRKSRIRKIARFQHNANH</sequence>
<gene>
    <name evidence="2" type="ORF">CAMP_LOCUS6014</name>
</gene>
<accession>A0A9P1MXJ5</accession>
<keyword evidence="3" id="KW-1185">Reference proteome</keyword>
<dbReference type="Gene3D" id="3.40.50.1240">
    <property type="entry name" value="Phosphoglycerate mutase-like"/>
    <property type="match status" value="1"/>
</dbReference>
<evidence type="ECO:0000256" key="1">
    <source>
        <dbReference type="SAM" id="SignalP"/>
    </source>
</evidence>
<dbReference type="AlphaFoldDB" id="A0A9P1MXJ5"/>
<name>A0A9P1MXJ5_9PELO</name>
<dbReference type="EMBL" id="CANHGI010000002">
    <property type="protein sequence ID" value="CAI5443377.1"/>
    <property type="molecule type" value="Genomic_DNA"/>
</dbReference>
<proteinExistence type="predicted"/>
<feature type="signal peptide" evidence="1">
    <location>
        <begin position="1"/>
        <end position="18"/>
    </location>
</feature>